<dbReference type="AlphaFoldDB" id="A0AAN8E7D7"/>
<comment type="caution">
    <text evidence="3">The sequence shown here is derived from an EMBL/GenBank/DDBJ whole genome shotgun (WGS) entry which is preliminary data.</text>
</comment>
<name>A0AAN8E7D7_9EURO</name>
<dbReference type="EMBL" id="JAKLMC020000066">
    <property type="protein sequence ID" value="KAK5947799.1"/>
    <property type="molecule type" value="Genomic_DNA"/>
</dbReference>
<sequence length="225" mass="25124">MNDAETDTSSFTARKRRQSGSRSPSVQTSSKFRRRIAQTDHQDESLINEQSSHLHALRSVHLAGSPSVTSNGALKACQDDETGIPVLAAESTHDTSTSTKDISGSTNIEAPKISLNDGLRQLYGLSQEANELGRQQQQSVLTAERLQERLVKSERTYGELLRESLELQRSIEDRRRQIQMDKQELKKERAAAKTTGDRLCTVVATIQKLSKDVYHAEVKHEDEHG</sequence>
<feature type="coiled-coil region" evidence="1">
    <location>
        <begin position="143"/>
        <end position="195"/>
    </location>
</feature>
<protein>
    <submittedName>
        <fullName evidence="3">Uncharacterized protein</fullName>
    </submittedName>
</protein>
<proteinExistence type="predicted"/>
<organism evidence="3 4">
    <name type="scientific">Knufia fluminis</name>
    <dbReference type="NCBI Taxonomy" id="191047"/>
    <lineage>
        <taxon>Eukaryota</taxon>
        <taxon>Fungi</taxon>
        <taxon>Dikarya</taxon>
        <taxon>Ascomycota</taxon>
        <taxon>Pezizomycotina</taxon>
        <taxon>Eurotiomycetes</taxon>
        <taxon>Chaetothyriomycetidae</taxon>
        <taxon>Chaetothyriales</taxon>
        <taxon>Trichomeriaceae</taxon>
        <taxon>Knufia</taxon>
    </lineage>
</organism>
<reference evidence="3 4" key="1">
    <citation type="submission" date="2022-12" db="EMBL/GenBank/DDBJ databases">
        <title>Genomic features and morphological characterization of a novel Knufia sp. strain isolated from spacecraft assembly facility.</title>
        <authorList>
            <person name="Teixeira M."/>
            <person name="Chander A.M."/>
            <person name="Stajich J.E."/>
            <person name="Venkateswaran K."/>
        </authorList>
    </citation>
    <scope>NUCLEOTIDE SEQUENCE [LARGE SCALE GENOMIC DNA]</scope>
    <source>
        <strain evidence="3 4">FJI-L2-BK-P2</strain>
    </source>
</reference>
<keyword evidence="4" id="KW-1185">Reference proteome</keyword>
<evidence type="ECO:0000256" key="1">
    <source>
        <dbReference type="SAM" id="Coils"/>
    </source>
</evidence>
<gene>
    <name evidence="3" type="ORF">OHC33_011169</name>
</gene>
<evidence type="ECO:0000313" key="4">
    <source>
        <dbReference type="Proteomes" id="UP001316803"/>
    </source>
</evidence>
<dbReference type="Proteomes" id="UP001316803">
    <property type="component" value="Unassembled WGS sequence"/>
</dbReference>
<evidence type="ECO:0000313" key="3">
    <source>
        <dbReference type="EMBL" id="KAK5947799.1"/>
    </source>
</evidence>
<evidence type="ECO:0000256" key="2">
    <source>
        <dbReference type="SAM" id="MobiDB-lite"/>
    </source>
</evidence>
<feature type="region of interest" description="Disordered" evidence="2">
    <location>
        <begin position="1"/>
        <end position="49"/>
    </location>
</feature>
<accession>A0AAN8E7D7</accession>
<feature type="compositionally biased region" description="Polar residues" evidence="2">
    <location>
        <begin position="20"/>
        <end position="30"/>
    </location>
</feature>
<keyword evidence="1" id="KW-0175">Coiled coil</keyword>